<dbReference type="SUPFAM" id="SSF53955">
    <property type="entry name" value="Lysozyme-like"/>
    <property type="match status" value="1"/>
</dbReference>
<evidence type="ECO:0000313" key="5">
    <source>
        <dbReference type="EMBL" id="MFC4492348.1"/>
    </source>
</evidence>
<comment type="similarity">
    <text evidence="1">Belongs to the transglycosylase Slt family.</text>
</comment>
<dbReference type="RefSeq" id="WP_231461996.1">
    <property type="nucleotide sequence ID" value="NZ_JAJOHW010000054.1"/>
</dbReference>
<dbReference type="SUPFAM" id="SSF48435">
    <property type="entry name" value="Bacterial muramidases"/>
    <property type="match status" value="1"/>
</dbReference>
<dbReference type="CDD" id="cd13401">
    <property type="entry name" value="Slt70-like"/>
    <property type="match status" value="1"/>
</dbReference>
<protein>
    <submittedName>
        <fullName evidence="5">Transglycosylase SLT domain-containing protein</fullName>
    </submittedName>
</protein>
<dbReference type="EMBL" id="JBHSEK010000026">
    <property type="protein sequence ID" value="MFC4492348.1"/>
    <property type="molecule type" value="Genomic_DNA"/>
</dbReference>
<evidence type="ECO:0000256" key="2">
    <source>
        <dbReference type="ARBA" id="ARBA00022729"/>
    </source>
</evidence>
<accession>A0ABV9A1H8</accession>
<keyword evidence="6" id="KW-1185">Reference proteome</keyword>
<feature type="chain" id="PRO_5046359745" evidence="3">
    <location>
        <begin position="28"/>
        <end position="631"/>
    </location>
</feature>
<dbReference type="PANTHER" id="PTHR37423">
    <property type="entry name" value="SOLUBLE LYTIC MUREIN TRANSGLYCOSYLASE-RELATED"/>
    <property type="match status" value="1"/>
</dbReference>
<organism evidence="5 6">
    <name type="scientific">Chromobacterium aquaticum</name>
    <dbReference type="NCBI Taxonomy" id="467180"/>
    <lineage>
        <taxon>Bacteria</taxon>
        <taxon>Pseudomonadati</taxon>
        <taxon>Pseudomonadota</taxon>
        <taxon>Betaproteobacteria</taxon>
        <taxon>Neisseriales</taxon>
        <taxon>Chromobacteriaceae</taxon>
        <taxon>Chromobacterium</taxon>
    </lineage>
</organism>
<dbReference type="Proteomes" id="UP001595999">
    <property type="component" value="Unassembled WGS sequence"/>
</dbReference>
<name>A0ABV9A1H8_9NEIS</name>
<dbReference type="PANTHER" id="PTHR37423:SF5">
    <property type="entry name" value="SOLUBLE LYTIC MUREIN TRANSGLYCOSYLASE"/>
    <property type="match status" value="1"/>
</dbReference>
<dbReference type="Gene3D" id="1.25.20.10">
    <property type="entry name" value="Bacterial muramidases"/>
    <property type="match status" value="1"/>
</dbReference>
<reference evidence="6" key="1">
    <citation type="journal article" date="2019" name="Int. J. Syst. Evol. Microbiol.">
        <title>The Global Catalogue of Microorganisms (GCM) 10K type strain sequencing project: providing services to taxonomists for standard genome sequencing and annotation.</title>
        <authorList>
            <consortium name="The Broad Institute Genomics Platform"/>
            <consortium name="The Broad Institute Genome Sequencing Center for Infectious Disease"/>
            <person name="Wu L."/>
            <person name="Ma J."/>
        </authorList>
    </citation>
    <scope>NUCLEOTIDE SEQUENCE [LARGE SCALE GENOMIC DNA]</scope>
    <source>
        <strain evidence="6">CGMCC 4.7608</strain>
    </source>
</reference>
<dbReference type="InterPro" id="IPR008258">
    <property type="entry name" value="Transglycosylase_SLT_dom_1"/>
</dbReference>
<dbReference type="InterPro" id="IPR023346">
    <property type="entry name" value="Lysozyme-like_dom_sf"/>
</dbReference>
<proteinExistence type="inferred from homology"/>
<evidence type="ECO:0000259" key="4">
    <source>
        <dbReference type="Pfam" id="PF01464"/>
    </source>
</evidence>
<feature type="signal peptide" evidence="3">
    <location>
        <begin position="1"/>
        <end position="27"/>
    </location>
</feature>
<feature type="domain" description="Transglycosylase SLT" evidence="4">
    <location>
        <begin position="475"/>
        <end position="578"/>
    </location>
</feature>
<comment type="caution">
    <text evidence="5">The sequence shown here is derived from an EMBL/GenBank/DDBJ whole genome shotgun (WGS) entry which is preliminary data.</text>
</comment>
<keyword evidence="2 3" id="KW-0732">Signal</keyword>
<dbReference type="InterPro" id="IPR008939">
    <property type="entry name" value="Lytic_TGlycosylase_superhlx_U"/>
</dbReference>
<dbReference type="Gene3D" id="1.10.530.10">
    <property type="match status" value="1"/>
</dbReference>
<dbReference type="Pfam" id="PF01464">
    <property type="entry name" value="SLT"/>
    <property type="match status" value="1"/>
</dbReference>
<evidence type="ECO:0000256" key="1">
    <source>
        <dbReference type="ARBA" id="ARBA00007734"/>
    </source>
</evidence>
<sequence>MNPMTFTAPSRMLALSLALTAALPAFAGADDELIAARDAFRGNKLGQLASLAGGMPSNYPLKDYPAYWLALKSLDGDDDGPAQTFLNRVNEGLMPERLRNEWLKKLAARENWSRFAAEWKKLPPEGRDDESTCYGQLFELNQGKAPTDLDRFLESRPAPEGCNRLIEDAARRGVLKRDWLWQRARLLLAGNYLTQARQLAAGTGLPLDNAALSKPANANLATPGGQEAAVYDIVIKGKANINNGLSKLLEHEPALSKERAGFAWGQLALLSARKQQSAQALQWFDKADADQLTAEQWEWWARSALRLEQWTQLDKIIRSMPATVAAKPAWRYWRGRSLQQLGRPNEATPLFSQASIGHNYYALLSLEELGNSLSTPANKSGPAKDDIKQMSEEPAIKRSLALLDLAERYAKPEFRADAQREWRWAMRNRSDIELLAAAEVGRRASFYDMAIYSAERTKEEHDYSLRYLTPYRDVTQRYAKQLDIDDAWVYGLIRQESRFITMARSGVGASGLMQLMPATAKWVAKKIGLGQYAVNDIETNVQLGTWYLRYVLDSLSSNEVMATAAYNAGPGRARAWQTDRTLDGTIYAETIPFTETRDYVQKVMANAAYYSSTFGHANISLKNRMGVVPAR</sequence>
<evidence type="ECO:0000313" key="6">
    <source>
        <dbReference type="Proteomes" id="UP001595999"/>
    </source>
</evidence>
<gene>
    <name evidence="5" type="ORF">ACFO0R_22285</name>
</gene>
<evidence type="ECO:0000256" key="3">
    <source>
        <dbReference type="SAM" id="SignalP"/>
    </source>
</evidence>